<dbReference type="AlphaFoldDB" id="A0A9D4CIX2"/>
<protein>
    <submittedName>
        <fullName evidence="1">Uncharacterized protein</fullName>
    </submittedName>
</protein>
<gene>
    <name evidence="1" type="ORF">DPMN_051396</name>
</gene>
<evidence type="ECO:0000313" key="2">
    <source>
        <dbReference type="Proteomes" id="UP000828390"/>
    </source>
</evidence>
<dbReference type="EMBL" id="JAIWYP010000012">
    <property type="protein sequence ID" value="KAH3725551.1"/>
    <property type="molecule type" value="Genomic_DNA"/>
</dbReference>
<sequence length="60" mass="6903">MRTSLLDTTYSEFLRQIRIPDLSGLLRTPLKTHLHSILTSTVPISQCSAYWMRKLALLTN</sequence>
<dbReference type="Proteomes" id="UP000828390">
    <property type="component" value="Unassembled WGS sequence"/>
</dbReference>
<comment type="caution">
    <text evidence="1">The sequence shown here is derived from an EMBL/GenBank/DDBJ whole genome shotgun (WGS) entry which is preliminary data.</text>
</comment>
<organism evidence="1 2">
    <name type="scientific">Dreissena polymorpha</name>
    <name type="common">Zebra mussel</name>
    <name type="synonym">Mytilus polymorpha</name>
    <dbReference type="NCBI Taxonomy" id="45954"/>
    <lineage>
        <taxon>Eukaryota</taxon>
        <taxon>Metazoa</taxon>
        <taxon>Spiralia</taxon>
        <taxon>Lophotrochozoa</taxon>
        <taxon>Mollusca</taxon>
        <taxon>Bivalvia</taxon>
        <taxon>Autobranchia</taxon>
        <taxon>Heteroconchia</taxon>
        <taxon>Euheterodonta</taxon>
        <taxon>Imparidentia</taxon>
        <taxon>Neoheterodontei</taxon>
        <taxon>Myida</taxon>
        <taxon>Dreissenoidea</taxon>
        <taxon>Dreissenidae</taxon>
        <taxon>Dreissena</taxon>
    </lineage>
</organism>
<proteinExistence type="predicted"/>
<reference evidence="1" key="2">
    <citation type="submission" date="2020-11" db="EMBL/GenBank/DDBJ databases">
        <authorList>
            <person name="McCartney M.A."/>
            <person name="Auch B."/>
            <person name="Kono T."/>
            <person name="Mallez S."/>
            <person name="Becker A."/>
            <person name="Gohl D.M."/>
            <person name="Silverstein K.A.T."/>
            <person name="Koren S."/>
            <person name="Bechman K.B."/>
            <person name="Herman A."/>
            <person name="Abrahante J.E."/>
            <person name="Garbe J."/>
        </authorList>
    </citation>
    <scope>NUCLEOTIDE SEQUENCE</scope>
    <source>
        <strain evidence="1">Duluth1</strain>
        <tissue evidence="1">Whole animal</tissue>
    </source>
</reference>
<name>A0A9D4CIX2_DREPO</name>
<accession>A0A9D4CIX2</accession>
<keyword evidence="2" id="KW-1185">Reference proteome</keyword>
<evidence type="ECO:0000313" key="1">
    <source>
        <dbReference type="EMBL" id="KAH3725551.1"/>
    </source>
</evidence>
<reference evidence="1" key="1">
    <citation type="journal article" date="2019" name="bioRxiv">
        <title>The Genome of the Zebra Mussel, Dreissena polymorpha: A Resource for Invasive Species Research.</title>
        <authorList>
            <person name="McCartney M.A."/>
            <person name="Auch B."/>
            <person name="Kono T."/>
            <person name="Mallez S."/>
            <person name="Zhang Y."/>
            <person name="Obille A."/>
            <person name="Becker A."/>
            <person name="Abrahante J.E."/>
            <person name="Garbe J."/>
            <person name="Badalamenti J.P."/>
            <person name="Herman A."/>
            <person name="Mangelson H."/>
            <person name="Liachko I."/>
            <person name="Sullivan S."/>
            <person name="Sone E.D."/>
            <person name="Koren S."/>
            <person name="Silverstein K.A.T."/>
            <person name="Beckman K.B."/>
            <person name="Gohl D.M."/>
        </authorList>
    </citation>
    <scope>NUCLEOTIDE SEQUENCE</scope>
    <source>
        <strain evidence="1">Duluth1</strain>
        <tissue evidence="1">Whole animal</tissue>
    </source>
</reference>